<dbReference type="GO" id="GO:0003723">
    <property type="term" value="F:RNA binding"/>
    <property type="evidence" value="ECO:0007669"/>
    <property type="project" value="InterPro"/>
</dbReference>
<evidence type="ECO:0000259" key="1">
    <source>
        <dbReference type="SMART" id="SM00359"/>
    </source>
</evidence>
<dbReference type="SMART" id="SM00359">
    <property type="entry name" value="PUA"/>
    <property type="match status" value="1"/>
</dbReference>
<dbReference type="InterPro" id="IPR015947">
    <property type="entry name" value="PUA-like_sf"/>
</dbReference>
<dbReference type="PROSITE" id="PS50890">
    <property type="entry name" value="PUA"/>
    <property type="match status" value="1"/>
</dbReference>
<dbReference type="Pfam" id="PF01472">
    <property type="entry name" value="PUA"/>
    <property type="match status" value="1"/>
</dbReference>
<sequence length="156" mass="17421">MELSIVRAILNYQFGDKVGDRIVEKYKDSIKVEVSKNTGRIRRVYIDDKLFGTIEPTTGFIIPSFFGGEIIKGFLEYPKYRVVVSDDSLPFIKEGKSVFCKFVVEIDDSILPEDIVFVVDGKDNLIAVGIARLSASEIKSFNRGVAVKIKHVGGNI</sequence>
<name>A0A397WNJ7_9ARCH</name>
<dbReference type="InterPro" id="IPR036974">
    <property type="entry name" value="PUA_sf"/>
</dbReference>
<dbReference type="SUPFAM" id="SSF88697">
    <property type="entry name" value="PUA domain-like"/>
    <property type="match status" value="1"/>
</dbReference>
<dbReference type="SUPFAM" id="SSF88802">
    <property type="entry name" value="Pre-PUA domain"/>
    <property type="match status" value="1"/>
</dbReference>
<dbReference type="AlphaFoldDB" id="A0A397WNJ7"/>
<dbReference type="Proteomes" id="UP000266622">
    <property type="component" value="Unassembled WGS sequence"/>
</dbReference>
<dbReference type="Gene3D" id="3.10.450.90">
    <property type="entry name" value="ArcTGT, C2 domain"/>
    <property type="match status" value="1"/>
</dbReference>
<evidence type="ECO:0000313" key="2">
    <source>
        <dbReference type="EMBL" id="RIB35471.1"/>
    </source>
</evidence>
<dbReference type="InterPro" id="IPR029402">
    <property type="entry name" value="TGT_C2"/>
</dbReference>
<comment type="caution">
    <text evidence="2">The sequence shown here is derived from an EMBL/GenBank/DDBJ whole genome shotgun (WGS) entry which is preliminary data.</text>
</comment>
<gene>
    <name evidence="2" type="ORF">BXU00_01760</name>
</gene>
<dbReference type="InterPro" id="IPR038250">
    <property type="entry name" value="TGT_C2_sf"/>
</dbReference>
<organism evidence="2 3">
    <name type="scientific">Candidatus Nanoclepta minutus</name>
    <dbReference type="NCBI Taxonomy" id="1940235"/>
    <lineage>
        <taxon>Archaea</taxon>
        <taxon>Nanobdellota</taxon>
        <taxon>Candidatus Nanoclepta</taxon>
    </lineage>
</organism>
<dbReference type="CDD" id="cd21149">
    <property type="entry name" value="PUA_archaeosine_TGT"/>
    <property type="match status" value="1"/>
</dbReference>
<dbReference type="NCBIfam" id="TIGR00451">
    <property type="entry name" value="unchar_dom_2"/>
    <property type="match status" value="1"/>
</dbReference>
<dbReference type="Gene3D" id="2.30.130.10">
    <property type="entry name" value="PUA domain"/>
    <property type="match status" value="1"/>
</dbReference>
<feature type="domain" description="PUA" evidence="1">
    <location>
        <begin position="80"/>
        <end position="154"/>
    </location>
</feature>
<accession>A0A397WNJ7</accession>
<dbReference type="InterPro" id="IPR002478">
    <property type="entry name" value="PUA"/>
</dbReference>
<evidence type="ECO:0000313" key="3">
    <source>
        <dbReference type="Proteomes" id="UP000266622"/>
    </source>
</evidence>
<reference evidence="2 3" key="1">
    <citation type="journal article" date="2018" name="Syst. Appl. Microbiol.">
        <title>A new symbiotic nanoarchaeote (Candidatus Nanoclepta minutus) and its host (Zestosphaera tikiterensis gen. nov., sp. nov.) from a New Zealand hot spring.</title>
        <authorList>
            <person name="St John E."/>
            <person name="Liu Y."/>
            <person name="Podar M."/>
            <person name="Stott M.B."/>
            <person name="Meneghin J."/>
            <person name="Chen Z."/>
            <person name="Lagutin K."/>
            <person name="Mitchell K."/>
            <person name="Reysenbach A.L."/>
        </authorList>
    </citation>
    <scope>NUCLEOTIDE SEQUENCE [LARGE SCALE GENOMIC DNA]</scope>
    <source>
        <strain evidence="2">NZ3</strain>
    </source>
</reference>
<proteinExistence type="predicted"/>
<dbReference type="InterPro" id="IPR004521">
    <property type="entry name" value="Uncharacterised_CHP00451"/>
</dbReference>
<dbReference type="EMBL" id="MWMI01000002">
    <property type="protein sequence ID" value="RIB35471.1"/>
    <property type="molecule type" value="Genomic_DNA"/>
</dbReference>
<protein>
    <recommendedName>
        <fullName evidence="1">PUA domain-containing protein</fullName>
    </recommendedName>
</protein>
<dbReference type="Pfam" id="PF14810">
    <property type="entry name" value="TGT_C2"/>
    <property type="match status" value="1"/>
</dbReference>